<gene>
    <name evidence="2" type="ORF">VFPPC_17719</name>
</gene>
<evidence type="ECO:0000313" key="3">
    <source>
        <dbReference type="Proteomes" id="UP000078397"/>
    </source>
</evidence>
<protein>
    <recommendedName>
        <fullName evidence="4">Secreted protein</fullName>
    </recommendedName>
</protein>
<feature type="signal peptide" evidence="1">
    <location>
        <begin position="1"/>
        <end position="19"/>
    </location>
</feature>
<dbReference type="RefSeq" id="XP_022285554.1">
    <property type="nucleotide sequence ID" value="XM_022429408.1"/>
</dbReference>
<proteinExistence type="predicted"/>
<dbReference type="KEGG" id="pchm:VFPPC_17719"/>
<evidence type="ECO:0000313" key="2">
    <source>
        <dbReference type="EMBL" id="OWT43105.1"/>
    </source>
</evidence>
<sequence>MGFTFWLLIFIASGHLSLTQSTYRMHVAPSLAPSMNSRSDGMTNALDAWYLNAPYHDGTFLTTDHHSGSSRIRVDLFVTTSKSFIPSSSPLSTLRPSFPSPI</sequence>
<dbReference type="GeneID" id="33936647"/>
<keyword evidence="3" id="KW-1185">Reference proteome</keyword>
<evidence type="ECO:0000256" key="1">
    <source>
        <dbReference type="SAM" id="SignalP"/>
    </source>
</evidence>
<keyword evidence="1" id="KW-0732">Signal</keyword>
<dbReference type="AlphaFoldDB" id="A0A219ASB6"/>
<accession>A0A219ASB6</accession>
<evidence type="ECO:0008006" key="4">
    <source>
        <dbReference type="Google" id="ProtNLM"/>
    </source>
</evidence>
<dbReference type="EMBL" id="LSBJ02000003">
    <property type="protein sequence ID" value="OWT43105.1"/>
    <property type="molecule type" value="Genomic_DNA"/>
</dbReference>
<name>A0A219ASB6_METCM</name>
<organism evidence="2 3">
    <name type="scientific">Pochonia chlamydosporia 170</name>
    <dbReference type="NCBI Taxonomy" id="1380566"/>
    <lineage>
        <taxon>Eukaryota</taxon>
        <taxon>Fungi</taxon>
        <taxon>Dikarya</taxon>
        <taxon>Ascomycota</taxon>
        <taxon>Pezizomycotina</taxon>
        <taxon>Sordariomycetes</taxon>
        <taxon>Hypocreomycetidae</taxon>
        <taxon>Hypocreales</taxon>
        <taxon>Clavicipitaceae</taxon>
        <taxon>Pochonia</taxon>
    </lineage>
</organism>
<dbReference type="Proteomes" id="UP000078397">
    <property type="component" value="Unassembled WGS sequence"/>
</dbReference>
<feature type="chain" id="PRO_5012013325" description="Secreted protein" evidence="1">
    <location>
        <begin position="20"/>
        <end position="102"/>
    </location>
</feature>
<comment type="caution">
    <text evidence="2">The sequence shown here is derived from an EMBL/GenBank/DDBJ whole genome shotgun (WGS) entry which is preliminary data.</text>
</comment>
<reference evidence="2 3" key="1">
    <citation type="journal article" date="2016" name="PLoS Pathog.">
        <title>Biosynthesis of antibiotic leucinostatins in bio-control fungus Purpureocillium lilacinum and their inhibition on phytophthora revealed by genome mining.</title>
        <authorList>
            <person name="Wang G."/>
            <person name="Liu Z."/>
            <person name="Lin R."/>
            <person name="Li E."/>
            <person name="Mao Z."/>
            <person name="Ling J."/>
            <person name="Yang Y."/>
            <person name="Yin W.B."/>
            <person name="Xie B."/>
        </authorList>
    </citation>
    <scope>NUCLEOTIDE SEQUENCE [LARGE SCALE GENOMIC DNA]</scope>
    <source>
        <strain evidence="2">170</strain>
    </source>
</reference>